<dbReference type="RefSeq" id="WP_210679976.1">
    <property type="nucleotide sequence ID" value="NZ_JAGMWN010000001.1"/>
</dbReference>
<accession>A0A8J7SKB1</accession>
<dbReference type="EMBL" id="JAGMWN010000001">
    <property type="protein sequence ID" value="MBP5855381.1"/>
    <property type="molecule type" value="Genomic_DNA"/>
</dbReference>
<feature type="compositionally biased region" description="Polar residues" evidence="6">
    <location>
        <begin position="1"/>
        <end position="16"/>
    </location>
</feature>
<reference evidence="8" key="1">
    <citation type="submission" date="2021-04" db="EMBL/GenBank/DDBJ databases">
        <authorList>
            <person name="Zhang D.-C."/>
        </authorList>
    </citation>
    <scope>NUCLEOTIDE SEQUENCE</scope>
    <source>
        <strain evidence="8">CGMCC 1.15697</strain>
    </source>
</reference>
<evidence type="ECO:0000256" key="2">
    <source>
        <dbReference type="ARBA" id="ARBA00022475"/>
    </source>
</evidence>
<evidence type="ECO:0000256" key="3">
    <source>
        <dbReference type="ARBA" id="ARBA00022692"/>
    </source>
</evidence>
<name>A0A8J7SKB1_9PROT</name>
<keyword evidence="5 7" id="KW-0472">Membrane</keyword>
<feature type="transmembrane region" description="Helical" evidence="7">
    <location>
        <begin position="27"/>
        <end position="44"/>
    </location>
</feature>
<dbReference type="Proteomes" id="UP000672602">
    <property type="component" value="Unassembled WGS sequence"/>
</dbReference>
<evidence type="ECO:0000256" key="7">
    <source>
        <dbReference type="SAM" id="Phobius"/>
    </source>
</evidence>
<evidence type="ECO:0000313" key="8">
    <source>
        <dbReference type="EMBL" id="MBP5855381.1"/>
    </source>
</evidence>
<feature type="transmembrane region" description="Helical" evidence="7">
    <location>
        <begin position="64"/>
        <end position="82"/>
    </location>
</feature>
<feature type="transmembrane region" description="Helical" evidence="7">
    <location>
        <begin position="127"/>
        <end position="146"/>
    </location>
</feature>
<evidence type="ECO:0000256" key="4">
    <source>
        <dbReference type="ARBA" id="ARBA00022989"/>
    </source>
</evidence>
<feature type="region of interest" description="Disordered" evidence="6">
    <location>
        <begin position="1"/>
        <end position="20"/>
    </location>
</feature>
<keyword evidence="2" id="KW-1003">Cell membrane</keyword>
<dbReference type="Pfam" id="PF09678">
    <property type="entry name" value="Caa3_CtaG"/>
    <property type="match status" value="1"/>
</dbReference>
<feature type="transmembrane region" description="Helical" evidence="7">
    <location>
        <begin position="233"/>
        <end position="256"/>
    </location>
</feature>
<evidence type="ECO:0000256" key="1">
    <source>
        <dbReference type="ARBA" id="ARBA00004651"/>
    </source>
</evidence>
<feature type="transmembrane region" description="Helical" evidence="7">
    <location>
        <begin position="89"/>
        <end position="107"/>
    </location>
</feature>
<sequence length="333" mass="37124">MVDPATSRTPPDSPNGQGEPGLRPLDGAVYLAILALGTLFWWWTRTDPASLPVWAPWDFAPLQFLAFWVAAWWYARGVIAAPEGEQPPLWRILCFAVGLAVTYAVLLTRFEYLAEHMFFLNRIQHVVMHHLGPLLIVLAWPGAALLRGMPAPLARLARSPWLTRPVGWIQQPLIAALLFVGLIGLWLVPSVHFAAMIDPDLYALMNWSMVVDGLLFWSLVLDPRPCPPARLSFLGRCGLAVGVMFPQILLGAMITFSGQDWYDFYHWCGRIYPAVGALRDQMFGGLIVWIPGAMMSVAGVILTLNFMRQVEERETGKEETASDATIIDSGQWT</sequence>
<protein>
    <submittedName>
        <fullName evidence="8">Cytochrome c oxidase assembly protein</fullName>
    </submittedName>
</protein>
<gene>
    <name evidence="8" type="ORF">KAJ83_00030</name>
</gene>
<feature type="transmembrane region" description="Helical" evidence="7">
    <location>
        <begin position="201"/>
        <end position="221"/>
    </location>
</feature>
<dbReference type="GO" id="GO:0005886">
    <property type="term" value="C:plasma membrane"/>
    <property type="evidence" value="ECO:0007669"/>
    <property type="project" value="UniProtKB-SubCell"/>
</dbReference>
<keyword evidence="4 7" id="KW-1133">Transmembrane helix</keyword>
<comment type="caution">
    <text evidence="8">The sequence shown here is derived from an EMBL/GenBank/DDBJ whole genome shotgun (WGS) entry which is preliminary data.</text>
</comment>
<evidence type="ECO:0000256" key="5">
    <source>
        <dbReference type="ARBA" id="ARBA00023136"/>
    </source>
</evidence>
<evidence type="ECO:0000256" key="6">
    <source>
        <dbReference type="SAM" id="MobiDB-lite"/>
    </source>
</evidence>
<keyword evidence="9" id="KW-1185">Reference proteome</keyword>
<feature type="transmembrane region" description="Helical" evidence="7">
    <location>
        <begin position="167"/>
        <end position="189"/>
    </location>
</feature>
<keyword evidence="3 7" id="KW-0812">Transmembrane</keyword>
<proteinExistence type="predicted"/>
<dbReference type="InterPro" id="IPR019108">
    <property type="entry name" value="Caa3_assmbl_CtaG-rel"/>
</dbReference>
<evidence type="ECO:0000313" key="9">
    <source>
        <dbReference type="Proteomes" id="UP000672602"/>
    </source>
</evidence>
<feature type="transmembrane region" description="Helical" evidence="7">
    <location>
        <begin position="286"/>
        <end position="307"/>
    </location>
</feature>
<organism evidence="8 9">
    <name type="scientific">Marivibrio halodurans</name>
    <dbReference type="NCBI Taxonomy" id="2039722"/>
    <lineage>
        <taxon>Bacteria</taxon>
        <taxon>Pseudomonadati</taxon>
        <taxon>Pseudomonadota</taxon>
        <taxon>Alphaproteobacteria</taxon>
        <taxon>Rhodospirillales</taxon>
        <taxon>Rhodospirillaceae</taxon>
        <taxon>Marivibrio</taxon>
    </lineage>
</organism>
<dbReference type="AlphaFoldDB" id="A0A8J7SKB1"/>
<comment type="subcellular location">
    <subcellularLocation>
        <location evidence="1">Cell membrane</location>
        <topology evidence="1">Multi-pass membrane protein</topology>
    </subcellularLocation>
</comment>